<keyword evidence="1" id="KW-0732">Signal</keyword>
<keyword evidence="3" id="KW-1185">Reference proteome</keyword>
<gene>
    <name evidence="2" type="ORF">L210DRAFT_3549197</name>
</gene>
<evidence type="ECO:0000313" key="2">
    <source>
        <dbReference type="EMBL" id="KAF8436260.1"/>
    </source>
</evidence>
<organism evidence="2 3">
    <name type="scientific">Boletus edulis BED1</name>
    <dbReference type="NCBI Taxonomy" id="1328754"/>
    <lineage>
        <taxon>Eukaryota</taxon>
        <taxon>Fungi</taxon>
        <taxon>Dikarya</taxon>
        <taxon>Basidiomycota</taxon>
        <taxon>Agaricomycotina</taxon>
        <taxon>Agaricomycetes</taxon>
        <taxon>Agaricomycetidae</taxon>
        <taxon>Boletales</taxon>
        <taxon>Boletineae</taxon>
        <taxon>Boletaceae</taxon>
        <taxon>Boletoideae</taxon>
        <taxon>Boletus</taxon>
    </lineage>
</organism>
<feature type="chain" id="PRO_5041935526" evidence="1">
    <location>
        <begin position="25"/>
        <end position="72"/>
    </location>
</feature>
<dbReference type="Proteomes" id="UP001194468">
    <property type="component" value="Unassembled WGS sequence"/>
</dbReference>
<name>A0AAD4BP37_BOLED</name>
<comment type="caution">
    <text evidence="2">The sequence shown here is derived from an EMBL/GenBank/DDBJ whole genome shotgun (WGS) entry which is preliminary data.</text>
</comment>
<proteinExistence type="predicted"/>
<reference evidence="2" key="2">
    <citation type="journal article" date="2020" name="Nat. Commun.">
        <title>Large-scale genome sequencing of mycorrhizal fungi provides insights into the early evolution of symbiotic traits.</title>
        <authorList>
            <person name="Miyauchi S."/>
            <person name="Kiss E."/>
            <person name="Kuo A."/>
            <person name="Drula E."/>
            <person name="Kohler A."/>
            <person name="Sanchez-Garcia M."/>
            <person name="Morin E."/>
            <person name="Andreopoulos B."/>
            <person name="Barry K.W."/>
            <person name="Bonito G."/>
            <person name="Buee M."/>
            <person name="Carver A."/>
            <person name="Chen C."/>
            <person name="Cichocki N."/>
            <person name="Clum A."/>
            <person name="Culley D."/>
            <person name="Crous P.W."/>
            <person name="Fauchery L."/>
            <person name="Girlanda M."/>
            <person name="Hayes R.D."/>
            <person name="Keri Z."/>
            <person name="LaButti K."/>
            <person name="Lipzen A."/>
            <person name="Lombard V."/>
            <person name="Magnuson J."/>
            <person name="Maillard F."/>
            <person name="Murat C."/>
            <person name="Nolan M."/>
            <person name="Ohm R.A."/>
            <person name="Pangilinan J."/>
            <person name="Pereira M.F."/>
            <person name="Perotto S."/>
            <person name="Peter M."/>
            <person name="Pfister S."/>
            <person name="Riley R."/>
            <person name="Sitrit Y."/>
            <person name="Stielow J.B."/>
            <person name="Szollosi G."/>
            <person name="Zifcakova L."/>
            <person name="Stursova M."/>
            <person name="Spatafora J.W."/>
            <person name="Tedersoo L."/>
            <person name="Vaario L.M."/>
            <person name="Yamada A."/>
            <person name="Yan M."/>
            <person name="Wang P."/>
            <person name="Xu J."/>
            <person name="Bruns T."/>
            <person name="Baldrian P."/>
            <person name="Vilgalys R."/>
            <person name="Dunand C."/>
            <person name="Henrissat B."/>
            <person name="Grigoriev I.V."/>
            <person name="Hibbett D."/>
            <person name="Nagy L.G."/>
            <person name="Martin F.M."/>
        </authorList>
    </citation>
    <scope>NUCLEOTIDE SEQUENCE</scope>
    <source>
        <strain evidence="2">BED1</strain>
    </source>
</reference>
<sequence length="72" mass="8042">MLKNGYYLIRRWIITLLLATMRDGAEFHSSYTQVNIGDDQFGIASASEELTFPGGYSDSNPIQSGIPQCLLR</sequence>
<evidence type="ECO:0000256" key="1">
    <source>
        <dbReference type="SAM" id="SignalP"/>
    </source>
</evidence>
<dbReference type="Gene3D" id="2.70.50.70">
    <property type="match status" value="1"/>
</dbReference>
<reference evidence="2" key="1">
    <citation type="submission" date="2019-10" db="EMBL/GenBank/DDBJ databases">
        <authorList>
            <consortium name="DOE Joint Genome Institute"/>
            <person name="Kuo A."/>
            <person name="Miyauchi S."/>
            <person name="Kiss E."/>
            <person name="Drula E."/>
            <person name="Kohler A."/>
            <person name="Sanchez-Garcia M."/>
            <person name="Andreopoulos B."/>
            <person name="Barry K.W."/>
            <person name="Bonito G."/>
            <person name="Buee M."/>
            <person name="Carver A."/>
            <person name="Chen C."/>
            <person name="Cichocki N."/>
            <person name="Clum A."/>
            <person name="Culley D."/>
            <person name="Crous P.W."/>
            <person name="Fauchery L."/>
            <person name="Girlanda M."/>
            <person name="Hayes R."/>
            <person name="Keri Z."/>
            <person name="LaButti K."/>
            <person name="Lipzen A."/>
            <person name="Lombard V."/>
            <person name="Magnuson J."/>
            <person name="Maillard F."/>
            <person name="Morin E."/>
            <person name="Murat C."/>
            <person name="Nolan M."/>
            <person name="Ohm R."/>
            <person name="Pangilinan J."/>
            <person name="Pereira M."/>
            <person name="Perotto S."/>
            <person name="Peter M."/>
            <person name="Riley R."/>
            <person name="Sitrit Y."/>
            <person name="Stielow B."/>
            <person name="Szollosi G."/>
            <person name="Zifcakova L."/>
            <person name="Stursova M."/>
            <person name="Spatafora J.W."/>
            <person name="Tedersoo L."/>
            <person name="Vaario L.-M."/>
            <person name="Yamada A."/>
            <person name="Yan M."/>
            <person name="Wang P."/>
            <person name="Xu J."/>
            <person name="Bruns T."/>
            <person name="Baldrian P."/>
            <person name="Vilgalys R."/>
            <person name="Henrissat B."/>
            <person name="Grigoriev I.V."/>
            <person name="Hibbett D."/>
            <person name="Nagy L.G."/>
            <person name="Martin F.M."/>
        </authorList>
    </citation>
    <scope>NUCLEOTIDE SEQUENCE</scope>
    <source>
        <strain evidence="2">BED1</strain>
    </source>
</reference>
<protein>
    <submittedName>
        <fullName evidence="2">Uncharacterized protein</fullName>
    </submittedName>
</protein>
<feature type="signal peptide" evidence="1">
    <location>
        <begin position="1"/>
        <end position="24"/>
    </location>
</feature>
<evidence type="ECO:0000313" key="3">
    <source>
        <dbReference type="Proteomes" id="UP001194468"/>
    </source>
</evidence>
<dbReference type="AlphaFoldDB" id="A0AAD4BP37"/>
<dbReference type="EMBL" id="WHUW01000022">
    <property type="protein sequence ID" value="KAF8436260.1"/>
    <property type="molecule type" value="Genomic_DNA"/>
</dbReference>
<accession>A0AAD4BP37</accession>